<evidence type="ECO:0000256" key="2">
    <source>
        <dbReference type="ARBA" id="ARBA00022737"/>
    </source>
</evidence>
<evidence type="ECO:0008006" key="6">
    <source>
        <dbReference type="Google" id="ProtNLM"/>
    </source>
</evidence>
<comment type="caution">
    <text evidence="4">The sequence shown here is derived from an EMBL/GenBank/DDBJ whole genome shotgun (WGS) entry which is preliminary data.</text>
</comment>
<feature type="repeat" description="PPR" evidence="3">
    <location>
        <begin position="477"/>
        <end position="511"/>
    </location>
</feature>
<evidence type="ECO:0000313" key="5">
    <source>
        <dbReference type="Proteomes" id="UP001279734"/>
    </source>
</evidence>
<feature type="repeat" description="PPR" evidence="3">
    <location>
        <begin position="336"/>
        <end position="370"/>
    </location>
</feature>
<proteinExistence type="inferred from homology"/>
<feature type="repeat" description="PPR" evidence="3">
    <location>
        <begin position="371"/>
        <end position="405"/>
    </location>
</feature>
<protein>
    <recommendedName>
        <fullName evidence="6">Pentatricopeptide repeat-containing protein</fullName>
    </recommendedName>
</protein>
<organism evidence="4 5">
    <name type="scientific">Nepenthes gracilis</name>
    <name type="common">Slender pitcher plant</name>
    <dbReference type="NCBI Taxonomy" id="150966"/>
    <lineage>
        <taxon>Eukaryota</taxon>
        <taxon>Viridiplantae</taxon>
        <taxon>Streptophyta</taxon>
        <taxon>Embryophyta</taxon>
        <taxon>Tracheophyta</taxon>
        <taxon>Spermatophyta</taxon>
        <taxon>Magnoliopsida</taxon>
        <taxon>eudicotyledons</taxon>
        <taxon>Gunneridae</taxon>
        <taxon>Pentapetalae</taxon>
        <taxon>Caryophyllales</taxon>
        <taxon>Nepenthaceae</taxon>
        <taxon>Nepenthes</taxon>
    </lineage>
</organism>
<evidence type="ECO:0000256" key="1">
    <source>
        <dbReference type="ARBA" id="ARBA00007626"/>
    </source>
</evidence>
<evidence type="ECO:0000256" key="3">
    <source>
        <dbReference type="PROSITE-ProRule" id="PRU00708"/>
    </source>
</evidence>
<accession>A0AAD3TBH2</accession>
<reference evidence="4" key="1">
    <citation type="submission" date="2023-05" db="EMBL/GenBank/DDBJ databases">
        <title>Nepenthes gracilis genome sequencing.</title>
        <authorList>
            <person name="Fukushima K."/>
        </authorList>
    </citation>
    <scope>NUCLEOTIDE SEQUENCE</scope>
    <source>
        <strain evidence="4">SING2019-196</strain>
    </source>
</reference>
<feature type="repeat" description="PPR" evidence="3">
    <location>
        <begin position="194"/>
        <end position="228"/>
    </location>
</feature>
<keyword evidence="2" id="KW-0677">Repeat</keyword>
<dbReference type="Gene3D" id="1.25.40.10">
    <property type="entry name" value="Tetratricopeptide repeat domain"/>
    <property type="match status" value="5"/>
</dbReference>
<feature type="repeat" description="PPR" evidence="3">
    <location>
        <begin position="512"/>
        <end position="546"/>
    </location>
</feature>
<keyword evidence="5" id="KW-1185">Reference proteome</keyword>
<dbReference type="SUPFAM" id="SSF48452">
    <property type="entry name" value="TPR-like"/>
    <property type="match status" value="1"/>
</dbReference>
<feature type="repeat" description="PPR" evidence="3">
    <location>
        <begin position="229"/>
        <end position="263"/>
    </location>
</feature>
<dbReference type="EMBL" id="BSYO01000032">
    <property type="protein sequence ID" value="GMH27003.1"/>
    <property type="molecule type" value="Genomic_DNA"/>
</dbReference>
<evidence type="ECO:0000313" key="4">
    <source>
        <dbReference type="EMBL" id="GMH27003.1"/>
    </source>
</evidence>
<dbReference type="Pfam" id="PF13041">
    <property type="entry name" value="PPR_2"/>
    <property type="match status" value="3"/>
</dbReference>
<dbReference type="Proteomes" id="UP001279734">
    <property type="component" value="Unassembled WGS sequence"/>
</dbReference>
<dbReference type="InterPro" id="IPR011990">
    <property type="entry name" value="TPR-like_helical_dom_sf"/>
</dbReference>
<feature type="repeat" description="PPR" evidence="3">
    <location>
        <begin position="441"/>
        <end position="475"/>
    </location>
</feature>
<dbReference type="PANTHER" id="PTHR47938">
    <property type="entry name" value="RESPIRATORY COMPLEX I CHAPERONE (CIA84), PUTATIVE (AFU_ORTHOLOGUE AFUA_2G06020)-RELATED"/>
    <property type="match status" value="1"/>
</dbReference>
<dbReference type="GO" id="GO:0003729">
    <property type="term" value="F:mRNA binding"/>
    <property type="evidence" value="ECO:0007669"/>
    <property type="project" value="TreeGrafter"/>
</dbReference>
<feature type="repeat" description="PPR" evidence="3">
    <location>
        <begin position="406"/>
        <end position="440"/>
    </location>
</feature>
<gene>
    <name evidence="4" type="ORF">Nepgr_028846</name>
</gene>
<dbReference type="AlphaFoldDB" id="A0AAD3TBH2"/>
<name>A0AAD3TBH2_NEPGR</name>
<comment type="similarity">
    <text evidence="1">Belongs to the PPR family. P subfamily.</text>
</comment>
<feature type="repeat" description="PPR" evidence="3">
    <location>
        <begin position="577"/>
        <end position="611"/>
    </location>
</feature>
<dbReference type="InterPro" id="IPR002885">
    <property type="entry name" value="PPR_rpt"/>
</dbReference>
<dbReference type="Pfam" id="PF01535">
    <property type="entry name" value="PPR"/>
    <property type="match status" value="6"/>
</dbReference>
<dbReference type="NCBIfam" id="TIGR00756">
    <property type="entry name" value="PPR"/>
    <property type="match status" value="9"/>
</dbReference>
<dbReference type="PROSITE" id="PS51375">
    <property type="entry name" value="PPR"/>
    <property type="match status" value="9"/>
</dbReference>
<dbReference type="PANTHER" id="PTHR47938:SF16">
    <property type="entry name" value="PENTACOTRIPEPTIDE-REPEAT REGION OF PRORP DOMAIN-CONTAINING PROTEIN"/>
    <property type="match status" value="1"/>
</dbReference>
<sequence length="651" mass="73239">MWKTHRRILLKSMLRGYKLVGENLLPINRHSAILIESLIMTELLNNSHSMIVASSGLTCQRFYFIPCDYSVNFSALGYQKHAKFPEISSRVILNEGVVVLGIKQSRLCRPSLLNRPQNTFHSFNLKVLDASIDYGPVHEEDGENILIEMGTEELPLPGSLRMHHDSKIEGRNVNIPLIDSKDHEIRLHYLEQRDEKALSNRILALSRTNKMRSALELFKSMLSSGLQPDSHACNSILSCLSRNNMLEHALEVFKLMKTNKITSGHSYSLALKAVAHGCGSAAALRMFWELEGEIELREDFDAIVYNTVLSVCAKENDWVQLERIWNAMKKTVLCGTTVTYRVLVCTFVRCGECELAIEAYNEMLQAGLRPTEDLMQAIIGACTKEGKWEIALNVFQNMMKCGLKPNLVACNSLIASLGKAGKVKDGFKIFNLMKALGHSPDAYTWNALIGALYRGNRLSDALQLFDSINKVQTVPLNVQLYNTALICCQKLGLWDKALQILWKMEDSGVVVSTTTYNLVIGACEAARKPQIALQVYEHMVSQKSTPDTFTYLSLIRSCTWGSLWAELEEILDSTAPNVSMYNAVIHGMCLRGKIESAKKTYRKMREIGLTPDGKTRALMLQHLKKPSTRSSYRIFGCELPQEEKWALSVSE</sequence>